<dbReference type="EMBL" id="CP116394">
    <property type="protein sequence ID" value="WCE46788.1"/>
    <property type="molecule type" value="Genomic_DNA"/>
</dbReference>
<dbReference type="RefSeq" id="WP_048707265.1">
    <property type="nucleotide sequence ID" value="NZ_CP116394.1"/>
</dbReference>
<organism evidence="1 2">
    <name type="scientific">Winkia neuii subsp. anitrata</name>
    <dbReference type="NCBI Taxonomy" id="29318"/>
    <lineage>
        <taxon>Bacteria</taxon>
        <taxon>Bacillati</taxon>
        <taxon>Actinomycetota</taxon>
        <taxon>Actinomycetes</taxon>
        <taxon>Actinomycetales</taxon>
        <taxon>Actinomycetaceae</taxon>
        <taxon>Winkia</taxon>
    </lineage>
</organism>
<reference evidence="1" key="1">
    <citation type="submission" date="2023-01" db="EMBL/GenBank/DDBJ databases">
        <title>Comparative Genomic Analysis of the Clinically-Derived Winkia Strain NY0527 Provides Evidence into the Taxonomic Reassignment of Winkia neuii and Characterizes Their Virulence Traits.</title>
        <authorList>
            <person name="Cai X."/>
            <person name="Peng Y."/>
            <person name="Li M."/>
            <person name="Qiu Y."/>
            <person name="Wang Y."/>
            <person name="Xu L."/>
            <person name="Hou Q."/>
        </authorList>
    </citation>
    <scope>NUCLEOTIDE SEQUENCE</scope>
    <source>
        <strain evidence="1">NY0527</strain>
    </source>
</reference>
<proteinExistence type="predicted"/>
<dbReference type="KEGG" id="wne:PIG85_03845"/>
<dbReference type="GO" id="GO:0003677">
    <property type="term" value="F:DNA binding"/>
    <property type="evidence" value="ECO:0007669"/>
    <property type="project" value="InterPro"/>
</dbReference>
<name>A0AB38XR13_9ACTO</name>
<evidence type="ECO:0000313" key="1">
    <source>
        <dbReference type="EMBL" id="WCE46788.1"/>
    </source>
</evidence>
<evidence type="ECO:0000313" key="2">
    <source>
        <dbReference type="Proteomes" id="UP001211044"/>
    </source>
</evidence>
<dbReference type="SUPFAM" id="SSF47413">
    <property type="entry name" value="lambda repressor-like DNA-binding domains"/>
    <property type="match status" value="1"/>
</dbReference>
<protein>
    <submittedName>
        <fullName evidence="1">Helix-turn-helix domain-containing protein</fullName>
    </submittedName>
</protein>
<dbReference type="Gene3D" id="1.10.3100.10">
    <property type="entry name" value="Putative cytoplasmic protein"/>
    <property type="match status" value="1"/>
</dbReference>
<accession>A0AB38XR13</accession>
<dbReference type="Proteomes" id="UP001211044">
    <property type="component" value="Chromosome"/>
</dbReference>
<dbReference type="InterPro" id="IPR010982">
    <property type="entry name" value="Lambda_DNA-bd_dom_sf"/>
</dbReference>
<gene>
    <name evidence="1" type="ORF">PIG85_03845</name>
</gene>
<dbReference type="AlphaFoldDB" id="A0AB38XR13"/>
<sequence>MNSATFKTYRETLGMDGQAVADWLKVNRRTVQRWEQPDAGDIPEWAAEKLQSRWDSLVDKISDAIDYLDQLQQETGAPPEAVQMQRFKTNASCKRVNGPGVTAREHAIMVGIITAALQAEKYEVNLDWIPQEES</sequence>
<dbReference type="InterPro" id="IPR027910">
    <property type="entry name" value="YdiL_sf"/>
</dbReference>